<sequence>MKIPNSETDHLWESSEWRPIQVILKYSVHWISPHSQAYIYIYTRSTFLNQGALKFLQGCLGKMSKNCQKPVYKPAGETKLPSSYTKPQVFIVHLFDLLAASSQPMTSSV</sequence>
<keyword evidence="2" id="KW-1185">Reference proteome</keyword>
<evidence type="ECO:0000313" key="1">
    <source>
        <dbReference type="EMBL" id="CAI9532391.1"/>
    </source>
</evidence>
<protein>
    <submittedName>
        <fullName evidence="1">Uncharacterized protein</fullName>
    </submittedName>
</protein>
<gene>
    <name evidence="1" type="ORF">SPARVUS_LOCUS210903</name>
</gene>
<evidence type="ECO:0000313" key="2">
    <source>
        <dbReference type="Proteomes" id="UP001162483"/>
    </source>
</evidence>
<dbReference type="Proteomes" id="UP001162483">
    <property type="component" value="Unassembled WGS sequence"/>
</dbReference>
<accession>A0ABN9A8R4</accession>
<dbReference type="EMBL" id="CATNWA010000057">
    <property type="protein sequence ID" value="CAI9532391.1"/>
    <property type="molecule type" value="Genomic_DNA"/>
</dbReference>
<reference evidence="1" key="1">
    <citation type="submission" date="2023-05" db="EMBL/GenBank/DDBJ databases">
        <authorList>
            <person name="Stuckert A."/>
        </authorList>
    </citation>
    <scope>NUCLEOTIDE SEQUENCE</scope>
</reference>
<proteinExistence type="predicted"/>
<comment type="caution">
    <text evidence="1">The sequence shown here is derived from an EMBL/GenBank/DDBJ whole genome shotgun (WGS) entry which is preliminary data.</text>
</comment>
<name>A0ABN9A8R4_9NEOB</name>
<organism evidence="1 2">
    <name type="scientific">Staurois parvus</name>
    <dbReference type="NCBI Taxonomy" id="386267"/>
    <lineage>
        <taxon>Eukaryota</taxon>
        <taxon>Metazoa</taxon>
        <taxon>Chordata</taxon>
        <taxon>Craniata</taxon>
        <taxon>Vertebrata</taxon>
        <taxon>Euteleostomi</taxon>
        <taxon>Amphibia</taxon>
        <taxon>Batrachia</taxon>
        <taxon>Anura</taxon>
        <taxon>Neobatrachia</taxon>
        <taxon>Ranoidea</taxon>
        <taxon>Ranidae</taxon>
        <taxon>Staurois</taxon>
    </lineage>
</organism>
<feature type="non-terminal residue" evidence="1">
    <location>
        <position position="109"/>
    </location>
</feature>